<evidence type="ECO:0000259" key="2">
    <source>
        <dbReference type="Pfam" id="PF17451"/>
    </source>
</evidence>
<keyword evidence="3" id="KW-0378">Hydrolase</keyword>
<gene>
    <name evidence="3" type="ORF">ACFQV2_17145</name>
</gene>
<organism evidence="3 4">
    <name type="scientific">Actinokineospora soli</name>
    <dbReference type="NCBI Taxonomy" id="1048753"/>
    <lineage>
        <taxon>Bacteria</taxon>
        <taxon>Bacillati</taxon>
        <taxon>Actinomycetota</taxon>
        <taxon>Actinomycetes</taxon>
        <taxon>Pseudonocardiales</taxon>
        <taxon>Pseudonocardiaceae</taxon>
        <taxon>Actinokineospora</taxon>
    </lineage>
</organism>
<dbReference type="GO" id="GO:0016787">
    <property type="term" value="F:hydrolase activity"/>
    <property type="evidence" value="ECO:0007669"/>
    <property type="project" value="UniProtKB-KW"/>
</dbReference>
<proteinExistence type="predicted"/>
<comment type="caution">
    <text evidence="3">The sequence shown here is derived from an EMBL/GenBank/DDBJ whole genome shotgun (WGS) entry which is preliminary data.</text>
</comment>
<dbReference type="InterPro" id="IPR013780">
    <property type="entry name" value="Glyco_hydro_b"/>
</dbReference>
<feature type="domain" description="Glycosyl hydrolase 101 beta-sandwich" evidence="2">
    <location>
        <begin position="7"/>
        <end position="84"/>
    </location>
</feature>
<protein>
    <submittedName>
        <fullName evidence="3">Glycoside hydrolase family 101 beta sandwich domain-containing protein</fullName>
    </submittedName>
</protein>
<reference evidence="4" key="1">
    <citation type="journal article" date="2019" name="Int. J. Syst. Evol. Microbiol.">
        <title>The Global Catalogue of Microorganisms (GCM) 10K type strain sequencing project: providing services to taxonomists for standard genome sequencing and annotation.</title>
        <authorList>
            <consortium name="The Broad Institute Genomics Platform"/>
            <consortium name="The Broad Institute Genome Sequencing Center for Infectious Disease"/>
            <person name="Wu L."/>
            <person name="Ma J."/>
        </authorList>
    </citation>
    <scope>NUCLEOTIDE SEQUENCE [LARGE SCALE GENOMIC DNA]</scope>
    <source>
        <strain evidence="4">JCM 17695</strain>
    </source>
</reference>
<evidence type="ECO:0000313" key="4">
    <source>
        <dbReference type="Proteomes" id="UP001596512"/>
    </source>
</evidence>
<dbReference type="Pfam" id="PF17451">
    <property type="entry name" value="Glyco_hyd_101C"/>
    <property type="match status" value="1"/>
</dbReference>
<dbReference type="Proteomes" id="UP001596512">
    <property type="component" value="Unassembled WGS sequence"/>
</dbReference>
<dbReference type="InterPro" id="IPR035364">
    <property type="entry name" value="Beta_sandwich_GH101"/>
</dbReference>
<evidence type="ECO:0000256" key="1">
    <source>
        <dbReference type="SAM" id="MobiDB-lite"/>
    </source>
</evidence>
<evidence type="ECO:0000313" key="3">
    <source>
        <dbReference type="EMBL" id="MFC7614985.1"/>
    </source>
</evidence>
<dbReference type="EMBL" id="JBHTEY010000004">
    <property type="protein sequence ID" value="MFC7614985.1"/>
    <property type="molecule type" value="Genomic_DNA"/>
</dbReference>
<accession>A0ABW2TMJ1</accession>
<sequence>MQRWAADDREIVLADGVRVTGTKPADRKIHAGDALVADGDRYLLPWNPKDPEKLYHYNARGGQSTWTVPFGGPLHLYKLTDQGRVDLGEVPVVDGEVTLNAEAGVAYVLYPGAAPRRATRSTARAPRCVTPASTTATCARGRCTASPARRRSGATRAASTRPSSPAPGTR</sequence>
<keyword evidence="4" id="KW-1185">Reference proteome</keyword>
<name>A0ABW2TMJ1_9PSEU</name>
<feature type="region of interest" description="Disordered" evidence="1">
    <location>
        <begin position="140"/>
        <end position="170"/>
    </location>
</feature>
<feature type="compositionally biased region" description="Low complexity" evidence="1">
    <location>
        <begin position="154"/>
        <end position="170"/>
    </location>
</feature>
<dbReference type="Gene3D" id="2.60.40.1180">
    <property type="entry name" value="Golgi alpha-mannosidase II"/>
    <property type="match status" value="1"/>
</dbReference>